<protein>
    <submittedName>
        <fullName evidence="2">CDC25-like phosphatase Ych1p</fullName>
    </submittedName>
</protein>
<organism evidence="2 3">
    <name type="scientific">[Candida] railenensis</name>
    <dbReference type="NCBI Taxonomy" id="45579"/>
    <lineage>
        <taxon>Eukaryota</taxon>
        <taxon>Fungi</taxon>
        <taxon>Dikarya</taxon>
        <taxon>Ascomycota</taxon>
        <taxon>Saccharomycotina</taxon>
        <taxon>Pichiomycetes</taxon>
        <taxon>Debaryomycetaceae</taxon>
        <taxon>Kurtzmaniella</taxon>
    </lineage>
</organism>
<evidence type="ECO:0000259" key="1">
    <source>
        <dbReference type="PROSITE" id="PS50206"/>
    </source>
</evidence>
<reference evidence="2" key="1">
    <citation type="submission" date="2022-03" db="EMBL/GenBank/DDBJ databases">
        <authorList>
            <person name="Legras J.-L."/>
            <person name="Devillers H."/>
            <person name="Grondin C."/>
        </authorList>
    </citation>
    <scope>NUCLEOTIDE SEQUENCE</scope>
    <source>
        <strain evidence="2">CLIB 1423</strain>
    </source>
</reference>
<dbReference type="PROSITE" id="PS50206">
    <property type="entry name" value="RHODANESE_3"/>
    <property type="match status" value="1"/>
</dbReference>
<dbReference type="AlphaFoldDB" id="A0A9P0W115"/>
<evidence type="ECO:0000313" key="3">
    <source>
        <dbReference type="Proteomes" id="UP000837801"/>
    </source>
</evidence>
<sequence>MSNPINSLDTLKFVEPTDLKSWFQKSSNTGEDSKIAVVDVRDNDFEGGHIKGALNFPSETFNESLPELHKKVKETDAKDIVFHCMSSKNRGTRTTIAYLDFINSLPESERKLYESKNVWVLKGGFVQWQKDFGKDKQVTEDFDEDLWRKIEEEQNK</sequence>
<dbReference type="Proteomes" id="UP000837801">
    <property type="component" value="Unassembled WGS sequence"/>
</dbReference>
<dbReference type="Pfam" id="PF00581">
    <property type="entry name" value="Rhodanese"/>
    <property type="match status" value="1"/>
</dbReference>
<dbReference type="InterPro" id="IPR001763">
    <property type="entry name" value="Rhodanese-like_dom"/>
</dbReference>
<keyword evidence="3" id="KW-1185">Reference proteome</keyword>
<feature type="domain" description="Rhodanese" evidence="1">
    <location>
        <begin position="31"/>
        <end position="137"/>
    </location>
</feature>
<dbReference type="GO" id="GO:0005737">
    <property type="term" value="C:cytoplasm"/>
    <property type="evidence" value="ECO:0007669"/>
    <property type="project" value="TreeGrafter"/>
</dbReference>
<dbReference type="PANTHER" id="PTHR10828">
    <property type="entry name" value="M-PHASE INDUCER PHOSPHATASE DUAL SPECIFICITY PHOSPHATASE CDC25"/>
    <property type="match status" value="1"/>
</dbReference>
<accession>A0A9P0W115</accession>
<dbReference type="InterPro" id="IPR036873">
    <property type="entry name" value="Rhodanese-like_dom_sf"/>
</dbReference>
<dbReference type="GO" id="GO:0004725">
    <property type="term" value="F:protein tyrosine phosphatase activity"/>
    <property type="evidence" value="ECO:0007669"/>
    <property type="project" value="TreeGrafter"/>
</dbReference>
<dbReference type="SMART" id="SM00450">
    <property type="entry name" value="RHOD"/>
    <property type="match status" value="1"/>
</dbReference>
<evidence type="ECO:0000313" key="2">
    <source>
        <dbReference type="EMBL" id="CAH2355569.1"/>
    </source>
</evidence>
<dbReference type="OrthoDB" id="102559at2759"/>
<dbReference type="Gene3D" id="3.40.250.10">
    <property type="entry name" value="Rhodanese-like domain"/>
    <property type="match status" value="1"/>
</dbReference>
<dbReference type="EMBL" id="CAKXYY010000028">
    <property type="protein sequence ID" value="CAH2355569.1"/>
    <property type="molecule type" value="Genomic_DNA"/>
</dbReference>
<gene>
    <name evidence="2" type="ORF">CLIB1423_28S01244</name>
</gene>
<proteinExistence type="predicted"/>
<dbReference type="GO" id="GO:0005634">
    <property type="term" value="C:nucleus"/>
    <property type="evidence" value="ECO:0007669"/>
    <property type="project" value="TreeGrafter"/>
</dbReference>
<dbReference type="SUPFAM" id="SSF52821">
    <property type="entry name" value="Rhodanese/Cell cycle control phosphatase"/>
    <property type="match status" value="1"/>
</dbReference>
<name>A0A9P0W115_9ASCO</name>
<dbReference type="PANTHER" id="PTHR10828:SF38">
    <property type="entry name" value="ARSENICAL-RESISTANCE PROTEIN 2-RELATED"/>
    <property type="match status" value="1"/>
</dbReference>
<comment type="caution">
    <text evidence="2">The sequence shown here is derived from an EMBL/GenBank/DDBJ whole genome shotgun (WGS) entry which is preliminary data.</text>
</comment>